<dbReference type="EMBL" id="KL363376">
    <property type="protein sequence ID" value="KFD46354.1"/>
    <property type="molecule type" value="Genomic_DNA"/>
</dbReference>
<dbReference type="EMBL" id="KL367585">
    <property type="protein sequence ID" value="KFD62905.1"/>
    <property type="molecule type" value="Genomic_DNA"/>
</dbReference>
<proteinExistence type="predicted"/>
<dbReference type="Proteomes" id="UP000030764">
    <property type="component" value="Unassembled WGS sequence"/>
</dbReference>
<dbReference type="Proteomes" id="UP000030758">
    <property type="component" value="Unassembled WGS sequence"/>
</dbReference>
<sequence>MFGHKLRTDLSLLHPVAVHKSPNNRRMSEYFNRHHGTRRRTFRPGDAIYTLNKEGLKPRWIEATILRRKGKVVYDVRADQ</sequence>
<evidence type="ECO:0000313" key="3">
    <source>
        <dbReference type="Proteomes" id="UP000030764"/>
    </source>
</evidence>
<protein>
    <submittedName>
        <fullName evidence="2">Uncharacterized protein</fullName>
    </submittedName>
</protein>
<keyword evidence="3" id="KW-1185">Reference proteome</keyword>
<evidence type="ECO:0000313" key="2">
    <source>
        <dbReference type="EMBL" id="KFD62905.1"/>
    </source>
</evidence>
<name>A0A085N0A9_9BILA</name>
<organism evidence="2">
    <name type="scientific">Trichuris suis</name>
    <name type="common">pig whipworm</name>
    <dbReference type="NCBI Taxonomy" id="68888"/>
    <lineage>
        <taxon>Eukaryota</taxon>
        <taxon>Metazoa</taxon>
        <taxon>Ecdysozoa</taxon>
        <taxon>Nematoda</taxon>
        <taxon>Enoplea</taxon>
        <taxon>Dorylaimia</taxon>
        <taxon>Trichinellida</taxon>
        <taxon>Trichuridae</taxon>
        <taxon>Trichuris</taxon>
    </lineage>
</organism>
<dbReference type="AlphaFoldDB" id="A0A085N0A9"/>
<gene>
    <name evidence="1" type="ORF">M513_12770</name>
    <name evidence="2" type="ORF">M514_12770</name>
</gene>
<reference evidence="2 3" key="1">
    <citation type="journal article" date="2014" name="Nat. Genet.">
        <title>Genome and transcriptome of the porcine whipworm Trichuris suis.</title>
        <authorList>
            <person name="Jex A.R."/>
            <person name="Nejsum P."/>
            <person name="Schwarz E.M."/>
            <person name="Hu L."/>
            <person name="Young N.D."/>
            <person name="Hall R.S."/>
            <person name="Korhonen P.K."/>
            <person name="Liao S."/>
            <person name="Thamsborg S."/>
            <person name="Xia J."/>
            <person name="Xu P."/>
            <person name="Wang S."/>
            <person name="Scheerlinck J.P."/>
            <person name="Hofmann A."/>
            <person name="Sternberg P.W."/>
            <person name="Wang J."/>
            <person name="Gasser R.B."/>
        </authorList>
    </citation>
    <scope>NUCLEOTIDE SEQUENCE [LARGE SCALE GENOMIC DNA]</scope>
    <source>
        <strain evidence="2">DCEP-RM93F</strain>
        <strain evidence="1">DCEP-RM93M</strain>
    </source>
</reference>
<accession>A0A085N0A9</accession>
<evidence type="ECO:0000313" key="1">
    <source>
        <dbReference type="EMBL" id="KFD46354.1"/>
    </source>
</evidence>